<dbReference type="PANTHER" id="PTHR24305:SF157">
    <property type="entry name" value="N-ACETYLTRYPTOPHAN 6-HYDROXYLASE IVOC-RELATED"/>
    <property type="match status" value="1"/>
</dbReference>
<dbReference type="AlphaFoldDB" id="A0A420TBQ4"/>
<keyword evidence="4 8" id="KW-0479">Metal-binding</keyword>
<dbReference type="GO" id="GO:0016705">
    <property type="term" value="F:oxidoreductase activity, acting on paired donors, with incorporation or reduction of molecular oxygen"/>
    <property type="evidence" value="ECO:0007669"/>
    <property type="project" value="InterPro"/>
</dbReference>
<dbReference type="GO" id="GO:0005975">
    <property type="term" value="P:carbohydrate metabolic process"/>
    <property type="evidence" value="ECO:0007669"/>
    <property type="project" value="InterPro"/>
</dbReference>
<sequence length="1010" mass="114914">MSRWAWHNDTEPAGDPVDAYTGIQKQTHDRNVSYDLPDPTLPDVSQWLIGNPNRINLGRIGLRFNDDTLSSSRISNTHQELDLWYGTITSIFTIDGIKVKVVTQGDFDSDAVVFTIDSQLIESGNLKVELDFPYPPIHTAKYKNEVFVGVYDFPTNHSTKLSANLESNTAHIYHEMGTKYYVNLRWPKKASLELKRLGLQGSTKPTAHRYVLSSRHEKTISFVAHFSPDKRVPDLPSTIDRRSRAGWQDYWSQGGFVDLTESTNPNATELQRRIITSQYHVRVNSAADGEPPQESGLMNNGWYGKFHMEMVVWHSAHWISWCRDRYFHNIFPAIYEKLLPMSLTRAEKMGWEGARWPKMTETFTGRSSPGGINAYLMWQQPHPMYTAMLAFKSKPTQKTLKRWDSILEATADYMASYAWFNQSSDRYDLGPPAFGVTENTPPENTLDLAYEVAYWRYGLDVACKWKQKLGLPVPEHWVTVAKNLAKPPQIGGLYTVYKGLNSSWWDDPALNRDPRSLIMLQGILPDTPAVEKEVARRTADKVWDVWTDQNIRGWGRPVLAINSARIGNPERAIYHLTAYDYWKFDDAVAYMAKGWDGSKGDAPGFPKDDGWVVKYEGLRKALRYGMAFFIPQTFSDNHPGPIVRIGPNEVHIEDSEYFDTIFGFRPLNKEAMTAKEFGINHALFGVEDYKTYVKKRAAFGNAFSRTKLSKIQDQINEEIQKGCTWVEDNSKDGSPVDLAYVYPDMRKIIAKLLAQKLVQNVVAQHNHPNHKAESITQHTVFDDFLDSSLPQEEKEKGPLTQQAVAIWSGGWDTVGFVLTMAAYQLLQNPPVEQRLYQELKEAWKDPTESPEITTLEGLPYLTAVVKETFRLSPGALCRLSRVNPSGIEQYGDWEIPPGTIISMSIPDVLSDKAIWGSDAAVFKPERWLSGGADLDRYLVTFSKGTRVCPGIELAWIETRLVIASLFRRYEMSITPEAGISDDDIMPYYEGFTPAVKNWISRLPVRVKPRH</sequence>
<dbReference type="InterPro" id="IPR017972">
    <property type="entry name" value="Cyt_P450_CS"/>
</dbReference>
<evidence type="ECO:0000256" key="6">
    <source>
        <dbReference type="ARBA" id="ARBA00023004"/>
    </source>
</evidence>
<dbReference type="CDD" id="cd11062">
    <property type="entry name" value="CYP58-like"/>
    <property type="match status" value="1"/>
</dbReference>
<comment type="similarity">
    <text evidence="2">Belongs to the cytochrome P450 family.</text>
</comment>
<evidence type="ECO:0000256" key="5">
    <source>
        <dbReference type="ARBA" id="ARBA00023002"/>
    </source>
</evidence>
<dbReference type="PRINTS" id="PR00385">
    <property type="entry name" value="P450"/>
</dbReference>
<dbReference type="PROSITE" id="PS00086">
    <property type="entry name" value="CYTOCHROME_P450"/>
    <property type="match status" value="1"/>
</dbReference>
<organism evidence="9 10">
    <name type="scientific">Gibberella intermedia</name>
    <name type="common">Bulb rot disease fungus</name>
    <name type="synonym">Fusarium proliferatum</name>
    <dbReference type="NCBI Taxonomy" id="948311"/>
    <lineage>
        <taxon>Eukaryota</taxon>
        <taxon>Fungi</taxon>
        <taxon>Dikarya</taxon>
        <taxon>Ascomycota</taxon>
        <taxon>Pezizomycotina</taxon>
        <taxon>Sordariomycetes</taxon>
        <taxon>Hypocreomycetidae</taxon>
        <taxon>Hypocreales</taxon>
        <taxon>Nectriaceae</taxon>
        <taxon>Fusarium</taxon>
        <taxon>Fusarium fujikuroi species complex</taxon>
    </lineage>
</organism>
<dbReference type="Gene3D" id="1.50.10.10">
    <property type="match status" value="1"/>
</dbReference>
<comment type="cofactor">
    <cofactor evidence="1 8">
        <name>heme</name>
        <dbReference type="ChEBI" id="CHEBI:30413"/>
    </cofactor>
</comment>
<dbReference type="Proteomes" id="UP000283569">
    <property type="component" value="Unassembled WGS sequence"/>
</dbReference>
<dbReference type="InterPro" id="IPR001128">
    <property type="entry name" value="Cyt_P450"/>
</dbReference>
<dbReference type="PANTHER" id="PTHR24305">
    <property type="entry name" value="CYTOCHROME P450"/>
    <property type="match status" value="1"/>
</dbReference>
<keyword evidence="6 8" id="KW-0408">Iron</keyword>
<dbReference type="Gene3D" id="1.10.630.10">
    <property type="entry name" value="Cytochrome P450"/>
    <property type="match status" value="1"/>
</dbReference>
<proteinExistence type="inferred from homology"/>
<feature type="binding site" description="axial binding residue" evidence="8">
    <location>
        <position position="948"/>
    </location>
    <ligand>
        <name>heme</name>
        <dbReference type="ChEBI" id="CHEBI:30413"/>
    </ligand>
    <ligandPart>
        <name>Fe</name>
        <dbReference type="ChEBI" id="CHEBI:18248"/>
    </ligandPart>
</feature>
<keyword evidence="5" id="KW-0560">Oxidoreductase</keyword>
<evidence type="ECO:0000256" key="3">
    <source>
        <dbReference type="ARBA" id="ARBA00022617"/>
    </source>
</evidence>
<reference evidence="9 10" key="1">
    <citation type="journal article" date="2018" name="Sci. Rep.">
        <title>Characterisation of pathogen-specific regions and novel effector candidates in Fusarium oxysporum f. sp. cepae.</title>
        <authorList>
            <person name="Armitage A.D."/>
            <person name="Taylor A."/>
            <person name="Sobczyk M.K."/>
            <person name="Baxter L."/>
            <person name="Greenfield B.P."/>
            <person name="Bates H.J."/>
            <person name="Wilson F."/>
            <person name="Jackson A.C."/>
            <person name="Ott S."/>
            <person name="Harrison R.J."/>
            <person name="Clarkson J.P."/>
        </authorList>
    </citation>
    <scope>NUCLEOTIDE SEQUENCE [LARGE SCALE GENOMIC DNA]</scope>
    <source>
        <strain evidence="9 10">Fp_A8</strain>
    </source>
</reference>
<gene>
    <name evidence="9" type="ORF">BFJ72_g7078</name>
</gene>
<dbReference type="GO" id="GO:0004497">
    <property type="term" value="F:monooxygenase activity"/>
    <property type="evidence" value="ECO:0007669"/>
    <property type="project" value="UniProtKB-KW"/>
</dbReference>
<dbReference type="SUPFAM" id="SSF48208">
    <property type="entry name" value="Six-hairpin glycosidases"/>
    <property type="match status" value="1"/>
</dbReference>
<protein>
    <submittedName>
        <fullName evidence="9">Uncharacterized protein</fullName>
    </submittedName>
</protein>
<evidence type="ECO:0000256" key="1">
    <source>
        <dbReference type="ARBA" id="ARBA00001971"/>
    </source>
</evidence>
<evidence type="ECO:0000313" key="10">
    <source>
        <dbReference type="Proteomes" id="UP000283569"/>
    </source>
</evidence>
<accession>A0A420TBQ4</accession>
<dbReference type="SUPFAM" id="SSF48264">
    <property type="entry name" value="Cytochrome P450"/>
    <property type="match status" value="1"/>
</dbReference>
<keyword evidence="3 8" id="KW-0349">Heme</keyword>
<dbReference type="GO" id="GO:0020037">
    <property type="term" value="F:heme binding"/>
    <property type="evidence" value="ECO:0007669"/>
    <property type="project" value="InterPro"/>
</dbReference>
<dbReference type="EMBL" id="MRDB01000022">
    <property type="protein sequence ID" value="RKL38948.1"/>
    <property type="molecule type" value="Genomic_DNA"/>
</dbReference>
<dbReference type="GO" id="GO:0005506">
    <property type="term" value="F:iron ion binding"/>
    <property type="evidence" value="ECO:0007669"/>
    <property type="project" value="InterPro"/>
</dbReference>
<evidence type="ECO:0000313" key="9">
    <source>
        <dbReference type="EMBL" id="RKL38948.1"/>
    </source>
</evidence>
<dbReference type="InterPro" id="IPR036396">
    <property type="entry name" value="Cyt_P450_sf"/>
</dbReference>
<dbReference type="InterPro" id="IPR050121">
    <property type="entry name" value="Cytochrome_P450_monoxygenase"/>
</dbReference>
<dbReference type="InterPro" id="IPR012341">
    <property type="entry name" value="6hp_glycosidase-like_sf"/>
</dbReference>
<evidence type="ECO:0000256" key="8">
    <source>
        <dbReference type="PIRSR" id="PIRSR602401-1"/>
    </source>
</evidence>
<dbReference type="Pfam" id="PF00067">
    <property type="entry name" value="p450"/>
    <property type="match status" value="1"/>
</dbReference>
<name>A0A420TBQ4_GIBIN</name>
<dbReference type="PRINTS" id="PR00463">
    <property type="entry name" value="EP450I"/>
</dbReference>
<dbReference type="InterPro" id="IPR008928">
    <property type="entry name" value="6-hairpin_glycosidase_sf"/>
</dbReference>
<comment type="caution">
    <text evidence="9">The sequence shown here is derived from an EMBL/GenBank/DDBJ whole genome shotgun (WGS) entry which is preliminary data.</text>
</comment>
<evidence type="ECO:0000256" key="7">
    <source>
        <dbReference type="ARBA" id="ARBA00023033"/>
    </source>
</evidence>
<evidence type="ECO:0000256" key="4">
    <source>
        <dbReference type="ARBA" id="ARBA00022723"/>
    </source>
</evidence>
<keyword evidence="7" id="KW-0503">Monooxygenase</keyword>
<dbReference type="InterPro" id="IPR002401">
    <property type="entry name" value="Cyt_P450_E_grp-I"/>
</dbReference>
<evidence type="ECO:0000256" key="2">
    <source>
        <dbReference type="ARBA" id="ARBA00010617"/>
    </source>
</evidence>